<evidence type="ECO:0000256" key="1">
    <source>
        <dbReference type="SAM" id="MobiDB-lite"/>
    </source>
</evidence>
<feature type="signal peptide" evidence="2">
    <location>
        <begin position="1"/>
        <end position="33"/>
    </location>
</feature>
<feature type="region of interest" description="Disordered" evidence="1">
    <location>
        <begin position="33"/>
        <end position="53"/>
    </location>
</feature>
<feature type="compositionally biased region" description="Basic and acidic residues" evidence="1">
    <location>
        <begin position="334"/>
        <end position="356"/>
    </location>
</feature>
<dbReference type="Proteomes" id="UP000054565">
    <property type="component" value="Unassembled WGS sequence"/>
</dbReference>
<keyword evidence="2" id="KW-0732">Signal</keyword>
<organism evidence="3 4">
    <name type="scientific">Coccidioides immitis RMSCC 2394</name>
    <dbReference type="NCBI Taxonomy" id="404692"/>
    <lineage>
        <taxon>Eukaryota</taxon>
        <taxon>Fungi</taxon>
        <taxon>Dikarya</taxon>
        <taxon>Ascomycota</taxon>
        <taxon>Pezizomycotina</taxon>
        <taxon>Eurotiomycetes</taxon>
        <taxon>Eurotiomycetidae</taxon>
        <taxon>Onygenales</taxon>
        <taxon>Onygenaceae</taxon>
        <taxon>Coccidioides</taxon>
    </lineage>
</organism>
<gene>
    <name evidence="3" type="ORF">CIRG_10249</name>
</gene>
<protein>
    <submittedName>
        <fullName evidence="3">Uncharacterized protein</fullName>
    </submittedName>
</protein>
<accession>A0A0J6Y1A8</accession>
<name>A0A0J6Y1A8_COCIT</name>
<feature type="chain" id="PRO_5005284891" evidence="2">
    <location>
        <begin position="34"/>
        <end position="374"/>
    </location>
</feature>
<evidence type="ECO:0000313" key="3">
    <source>
        <dbReference type="EMBL" id="KMP02426.1"/>
    </source>
</evidence>
<reference evidence="4" key="1">
    <citation type="journal article" date="2010" name="Genome Res.">
        <title>Population genomic sequencing of Coccidioides fungi reveals recent hybridization and transposon control.</title>
        <authorList>
            <person name="Neafsey D.E."/>
            <person name="Barker B.M."/>
            <person name="Sharpton T.J."/>
            <person name="Stajich J.E."/>
            <person name="Park D.J."/>
            <person name="Whiston E."/>
            <person name="Hung C.-Y."/>
            <person name="McMahan C."/>
            <person name="White J."/>
            <person name="Sykes S."/>
            <person name="Heiman D."/>
            <person name="Young S."/>
            <person name="Zeng Q."/>
            <person name="Abouelleil A."/>
            <person name="Aftuck L."/>
            <person name="Bessette D."/>
            <person name="Brown A."/>
            <person name="FitzGerald M."/>
            <person name="Lui A."/>
            <person name="Macdonald J.P."/>
            <person name="Priest M."/>
            <person name="Orbach M.J."/>
            <person name="Galgiani J.N."/>
            <person name="Kirkland T.N."/>
            <person name="Cole G.T."/>
            <person name="Birren B.W."/>
            <person name="Henn M.R."/>
            <person name="Taylor J.W."/>
            <person name="Rounsley S.D."/>
        </authorList>
    </citation>
    <scope>NUCLEOTIDE SEQUENCE [LARGE SCALE GENOMIC DNA]</scope>
    <source>
        <strain evidence="4">RMSCC 2394</strain>
    </source>
</reference>
<feature type="region of interest" description="Disordered" evidence="1">
    <location>
        <begin position="305"/>
        <end position="374"/>
    </location>
</feature>
<evidence type="ECO:0000256" key="2">
    <source>
        <dbReference type="SAM" id="SignalP"/>
    </source>
</evidence>
<evidence type="ECO:0000313" key="4">
    <source>
        <dbReference type="Proteomes" id="UP000054565"/>
    </source>
</evidence>
<feature type="region of interest" description="Disordered" evidence="1">
    <location>
        <begin position="270"/>
        <end position="291"/>
    </location>
</feature>
<feature type="compositionally biased region" description="Basic and acidic residues" evidence="1">
    <location>
        <begin position="273"/>
        <end position="286"/>
    </location>
</feature>
<sequence>MVPISFTSDIPRSLYFLFHVCLTASFMAHTCQGNRPHRRDRQHEGANTQPPVHSKLRHRRLMQRIDPPCHRTASSLKSLVRADQHRRDGGRIRHCPDQPVAERLPQGVVRAVEKVQEYRADGDICVHGVVDVLLESLSQALVFPFLEPLPSAPDHHGGDHEDDPAHPGALAAVKEAHVERLAHEEASEHLSQPVKGRVEGAGTDVEGSAVDVVLLVGVEDVGAEEEREDADDFEGEECFGDGSNFVEKGLMNDFFFGHFELRQPDAGWWVDEDSNRPPEKHDHHGGDVCAVRDGAGLGMKIQAEANQRADHTAKVEDNPEDRDSSPLLRFGDVGSHDRSLRDPEERGTDAENRTSSDDEAAIISNWKEIEVSKR</sequence>
<feature type="compositionally biased region" description="Basic and acidic residues" evidence="1">
    <location>
        <begin position="307"/>
        <end position="324"/>
    </location>
</feature>
<dbReference type="AlphaFoldDB" id="A0A0J6Y1A8"/>
<dbReference type="EMBL" id="DS028103">
    <property type="protein sequence ID" value="KMP02426.1"/>
    <property type="molecule type" value="Genomic_DNA"/>
</dbReference>
<proteinExistence type="predicted"/>